<dbReference type="OrthoDB" id="6716594at2"/>
<keyword evidence="4" id="KW-1185">Reference proteome</keyword>
<reference evidence="3 4" key="1">
    <citation type="submission" date="2018-09" db="EMBL/GenBank/DDBJ databases">
        <title>Alcanivorax profundi sp. nov., isolated from 1000 m-depth seawater of the Mariana Trench.</title>
        <authorList>
            <person name="Liu J."/>
        </authorList>
    </citation>
    <scope>NUCLEOTIDE SEQUENCE [LARGE SCALE GENOMIC DNA]</scope>
    <source>
        <strain evidence="3 4">MTEO17</strain>
    </source>
</reference>
<protein>
    <recommendedName>
        <fullName evidence="2">SbsA Ig-like domain-containing protein</fullName>
    </recommendedName>
</protein>
<dbReference type="RefSeq" id="WP_119918526.1">
    <property type="nucleotide sequence ID" value="NZ_QYYA01000006.1"/>
</dbReference>
<organism evidence="3 4">
    <name type="scientific">Alcanivorax profundi</name>
    <dbReference type="NCBI Taxonomy" id="2338368"/>
    <lineage>
        <taxon>Bacteria</taxon>
        <taxon>Pseudomonadati</taxon>
        <taxon>Pseudomonadota</taxon>
        <taxon>Gammaproteobacteria</taxon>
        <taxon>Oceanospirillales</taxon>
        <taxon>Alcanivoracaceae</taxon>
        <taxon>Alcanivorax</taxon>
    </lineage>
</organism>
<evidence type="ECO:0000256" key="1">
    <source>
        <dbReference type="ARBA" id="ARBA00022729"/>
    </source>
</evidence>
<dbReference type="EMBL" id="QYYA01000006">
    <property type="protein sequence ID" value="RJG16245.1"/>
    <property type="molecule type" value="Genomic_DNA"/>
</dbReference>
<accession>A0A418XU64</accession>
<gene>
    <name evidence="3" type="ORF">D4A39_15770</name>
</gene>
<evidence type="ECO:0000313" key="4">
    <source>
        <dbReference type="Proteomes" id="UP000283734"/>
    </source>
</evidence>
<evidence type="ECO:0000313" key="3">
    <source>
        <dbReference type="EMBL" id="RJG16245.1"/>
    </source>
</evidence>
<feature type="domain" description="SbsA Ig-like" evidence="2">
    <location>
        <begin position="39"/>
        <end position="134"/>
    </location>
</feature>
<dbReference type="Pfam" id="PF13205">
    <property type="entry name" value="Big_5"/>
    <property type="match status" value="1"/>
</dbReference>
<evidence type="ECO:0000259" key="2">
    <source>
        <dbReference type="Pfam" id="PF13205"/>
    </source>
</evidence>
<sequence>MNNNPITIHQFLISLAVAIAALLTGCGGDQGDVSNPWSTPETLIFSYPYPGQTEVPSSAPVILRFSSALEQEVIDDIDSRLQLVSDTDGNTVMVDYQVVDNGRGLALYPQSRLAPAEAYHLVVNDDGLGAIDDNSVARVRFRTAGSQAGASQTMGSGSFTLLSATPLDQPSLLEPIDDASHPNDMSTFRMSFNQTVDPTSTAYGETGSVQLRDNLGKLVPASLFLQGRYLTLDPDQDLKPVEHTLTIAGLRAQTTGEQLPEYNRTFVPEATLPRATSVLKVGSLGAEQPGLVSTLTGNPINQVPVQSFVLGDESFTGLSGDLAADLAFAPDFPGAVPLRVPAGSILRGTPVDVNILGEIPSGLETGEITITILSDANGYLIPNPFSDSPSAPRYALLNMDAAMTAAGQEPNAALSQNLLNVQVAGLAVVKDGVLVLDAVSVVELEVLGLETASGLLSFRMEAYQNQRQAPAPSQDTRPLQLQSWAPGETFQPNARPGDPVILNFNKPLDPASVFLDGAVQVSVDDVVKTYPIRHDGATIIIAGDILQHGKDVELTLTSLLRDTQGNPLNQDQTLNIRLPDFVLPNGSTNELRAPLVAAVFPGYPCALTDVDLTGERETWRNGRCVGGKNSDPLYPVPNMFKDFSIRVIFSRSIDGDTVNDQTFVVEHFDTNNNAWDPINGRLKVLAQRIEFLPNNPWQIGELYRYTLHSEQNSPVCGTNAICSTDGAPLQTRQISQSSSSAPELREGGPDLTNHFVVTGEEDRITRVSLRSLPVADVNANLSIDDNEQGAVPDGNGGAIADANYLQLRLKSKSGVITHANIGCGIGDDCPEKKFSFVGSGALQAGVSQYEPDVTINRRLIDSDPMTSNEVTGAVIAKVFPTVLSTTSVFLEARALGLITIPLDTGPLVLRLGYENNQPITGYITETPDGPWFSTTFDLMVDAPELEPRLIIELGHDIRSKVITGVTLEGPLRFVDDGRLILKVRNPDPLIIPANIDLLGIGLAGVELEVPPLGVDLTFTFLPVKDF</sequence>
<dbReference type="Proteomes" id="UP000283734">
    <property type="component" value="Unassembled WGS sequence"/>
</dbReference>
<dbReference type="InterPro" id="IPR032812">
    <property type="entry name" value="SbsA_Ig"/>
</dbReference>
<comment type="caution">
    <text evidence="3">The sequence shown here is derived from an EMBL/GenBank/DDBJ whole genome shotgun (WGS) entry which is preliminary data.</text>
</comment>
<proteinExistence type="predicted"/>
<dbReference type="AlphaFoldDB" id="A0A418XU64"/>
<name>A0A418XU64_9GAMM</name>
<keyword evidence="1" id="KW-0732">Signal</keyword>